<dbReference type="SUPFAM" id="SSF55729">
    <property type="entry name" value="Acyl-CoA N-acyltransferases (Nat)"/>
    <property type="match status" value="1"/>
</dbReference>
<reference evidence="3" key="1">
    <citation type="submission" date="2017-09" db="EMBL/GenBank/DDBJ databases">
        <title>Depth-based differentiation of microbial function through sediment-hosted aquifers and enrichment of novel symbionts in the deep terrestrial subsurface.</title>
        <authorList>
            <person name="Probst A.J."/>
            <person name="Ladd B."/>
            <person name="Jarett J.K."/>
            <person name="Geller-Mcgrath D.E."/>
            <person name="Sieber C.M.K."/>
            <person name="Emerson J.B."/>
            <person name="Anantharaman K."/>
            <person name="Thomas B.C."/>
            <person name="Malmstrom R."/>
            <person name="Stieglmeier M."/>
            <person name="Klingl A."/>
            <person name="Woyke T."/>
            <person name="Ryan C.M."/>
            <person name="Banfield J.F."/>
        </authorList>
    </citation>
    <scope>NUCLEOTIDE SEQUENCE [LARGE SCALE GENOMIC DNA]</scope>
</reference>
<dbReference type="Gene3D" id="3.40.630.30">
    <property type="match status" value="1"/>
</dbReference>
<evidence type="ECO:0000313" key="2">
    <source>
        <dbReference type="EMBL" id="PJA45407.1"/>
    </source>
</evidence>
<dbReference type="Proteomes" id="UP000229385">
    <property type="component" value="Unassembled WGS sequence"/>
</dbReference>
<accession>A0A2M7XBY5</accession>
<gene>
    <name evidence="2" type="ORF">CO174_03375</name>
</gene>
<dbReference type="Pfam" id="PF00583">
    <property type="entry name" value="Acetyltransf_1"/>
    <property type="match status" value="1"/>
</dbReference>
<dbReference type="AlphaFoldDB" id="A0A2M7XBY5"/>
<dbReference type="PROSITE" id="PS51186">
    <property type="entry name" value="GNAT"/>
    <property type="match status" value="1"/>
</dbReference>
<dbReference type="GO" id="GO:0016747">
    <property type="term" value="F:acyltransferase activity, transferring groups other than amino-acyl groups"/>
    <property type="evidence" value="ECO:0007669"/>
    <property type="project" value="InterPro"/>
</dbReference>
<evidence type="ECO:0000313" key="3">
    <source>
        <dbReference type="Proteomes" id="UP000229385"/>
    </source>
</evidence>
<sequence length="162" mass="19044">MAYDVKRYPISIARNHWDLVAVVRFLNEQGADLLESGPVEQMTEALEQGFLMRPEHAVYLIVDQETRELVYCTFLTRHPTKRGWVGEIDDVLTHQDHRGKGFCRALMNHVVREMRADTYYHMHKLRLISEPHRTGARHIYETLEEGPFVLVEGSDRHYELKL</sequence>
<organism evidence="2 3">
    <name type="scientific">Candidatus Uhrbacteria bacterium CG_4_9_14_3_um_filter_50_9</name>
    <dbReference type="NCBI Taxonomy" id="1975035"/>
    <lineage>
        <taxon>Bacteria</taxon>
        <taxon>Candidatus Uhriibacteriota</taxon>
    </lineage>
</organism>
<dbReference type="EMBL" id="PFWU01000040">
    <property type="protein sequence ID" value="PJA45407.1"/>
    <property type="molecule type" value="Genomic_DNA"/>
</dbReference>
<protein>
    <recommendedName>
        <fullName evidence="1">N-acetyltransferase domain-containing protein</fullName>
    </recommendedName>
</protein>
<dbReference type="InterPro" id="IPR016181">
    <property type="entry name" value="Acyl_CoA_acyltransferase"/>
</dbReference>
<proteinExistence type="predicted"/>
<dbReference type="InterPro" id="IPR000182">
    <property type="entry name" value="GNAT_dom"/>
</dbReference>
<comment type="caution">
    <text evidence="2">The sequence shown here is derived from an EMBL/GenBank/DDBJ whole genome shotgun (WGS) entry which is preliminary data.</text>
</comment>
<dbReference type="CDD" id="cd04301">
    <property type="entry name" value="NAT_SF"/>
    <property type="match status" value="1"/>
</dbReference>
<name>A0A2M7XBY5_9BACT</name>
<evidence type="ECO:0000259" key="1">
    <source>
        <dbReference type="PROSITE" id="PS51186"/>
    </source>
</evidence>
<feature type="domain" description="N-acetyltransferase" evidence="1">
    <location>
        <begin position="21"/>
        <end position="162"/>
    </location>
</feature>